<evidence type="ECO:0000313" key="2">
    <source>
        <dbReference type="Proteomes" id="UP001163846"/>
    </source>
</evidence>
<feature type="non-terminal residue" evidence="1">
    <location>
        <position position="116"/>
    </location>
</feature>
<protein>
    <submittedName>
        <fullName evidence="1">Uncharacterized protein</fullName>
    </submittedName>
</protein>
<gene>
    <name evidence="1" type="ORF">F5878DRAFT_526698</name>
</gene>
<reference evidence="1" key="1">
    <citation type="submission" date="2022-08" db="EMBL/GenBank/DDBJ databases">
        <authorList>
            <consortium name="DOE Joint Genome Institute"/>
            <person name="Min B."/>
            <person name="Riley R."/>
            <person name="Sierra-Patev S."/>
            <person name="Naranjo-Ortiz M."/>
            <person name="Looney B."/>
            <person name="Konkel Z."/>
            <person name="Slot J.C."/>
            <person name="Sakamoto Y."/>
            <person name="Steenwyk J.L."/>
            <person name="Rokas A."/>
            <person name="Carro J."/>
            <person name="Camarero S."/>
            <person name="Ferreira P."/>
            <person name="Molpeceres G."/>
            <person name="Ruiz-Duenas F.J."/>
            <person name="Serrano A."/>
            <person name="Henrissat B."/>
            <person name="Drula E."/>
            <person name="Hughes K.W."/>
            <person name="Mata J.L."/>
            <person name="Ishikawa N.K."/>
            <person name="Vargas-Isla R."/>
            <person name="Ushijima S."/>
            <person name="Smith C.A."/>
            <person name="Ahrendt S."/>
            <person name="Andreopoulos W."/>
            <person name="He G."/>
            <person name="Labutti K."/>
            <person name="Lipzen A."/>
            <person name="Ng V."/>
            <person name="Sandor L."/>
            <person name="Barry K."/>
            <person name="Martinez A.T."/>
            <person name="Xiao Y."/>
            <person name="Gibbons J.G."/>
            <person name="Terashima K."/>
            <person name="Hibbett D.S."/>
            <person name="Grigoriev I.V."/>
        </authorList>
    </citation>
    <scope>NUCLEOTIDE SEQUENCE</scope>
    <source>
        <strain evidence="1">TFB9207</strain>
    </source>
</reference>
<sequence length="116" mass="12294">MNSDLVDMMVELRSLNTYFKEDDKNDLHTGGLEKTSQELLSTPIDTVCTHPPSLIVSNSQCVIPLSLESAGSLHSAPKTLAARRGNKSLALAPLTIKTGAADPYPSVPTAFLGSPS</sequence>
<organism evidence="1 2">
    <name type="scientific">Lentinula raphanica</name>
    <dbReference type="NCBI Taxonomy" id="153919"/>
    <lineage>
        <taxon>Eukaryota</taxon>
        <taxon>Fungi</taxon>
        <taxon>Dikarya</taxon>
        <taxon>Basidiomycota</taxon>
        <taxon>Agaricomycotina</taxon>
        <taxon>Agaricomycetes</taxon>
        <taxon>Agaricomycetidae</taxon>
        <taxon>Agaricales</taxon>
        <taxon>Marasmiineae</taxon>
        <taxon>Omphalotaceae</taxon>
        <taxon>Lentinula</taxon>
    </lineage>
</organism>
<proteinExistence type="predicted"/>
<accession>A0AA38PJ91</accession>
<evidence type="ECO:0000313" key="1">
    <source>
        <dbReference type="EMBL" id="KAJ3843963.1"/>
    </source>
</evidence>
<keyword evidence="2" id="KW-1185">Reference proteome</keyword>
<comment type="caution">
    <text evidence="1">The sequence shown here is derived from an EMBL/GenBank/DDBJ whole genome shotgun (WGS) entry which is preliminary data.</text>
</comment>
<dbReference type="EMBL" id="MU805963">
    <property type="protein sequence ID" value="KAJ3843963.1"/>
    <property type="molecule type" value="Genomic_DNA"/>
</dbReference>
<name>A0AA38PJ91_9AGAR</name>
<dbReference type="AlphaFoldDB" id="A0AA38PJ91"/>
<dbReference type="Proteomes" id="UP001163846">
    <property type="component" value="Unassembled WGS sequence"/>
</dbReference>